<gene>
    <name evidence="2" type="ORF">NCCP691_09260</name>
</gene>
<keyword evidence="3" id="KW-1185">Reference proteome</keyword>
<dbReference type="RefSeq" id="WP_220807078.1">
    <property type="nucleotide sequence ID" value="NZ_BPMK01000003.1"/>
</dbReference>
<feature type="transmembrane region" description="Helical" evidence="1">
    <location>
        <begin position="12"/>
        <end position="34"/>
    </location>
</feature>
<dbReference type="Proteomes" id="UP000887222">
    <property type="component" value="Unassembled WGS sequence"/>
</dbReference>
<name>A0ABQ4Q1H7_9BURK</name>
<evidence type="ECO:0000256" key="1">
    <source>
        <dbReference type="SAM" id="Phobius"/>
    </source>
</evidence>
<keyword evidence="1" id="KW-0812">Transmembrane</keyword>
<evidence type="ECO:0000313" key="3">
    <source>
        <dbReference type="Proteomes" id="UP000887222"/>
    </source>
</evidence>
<keyword evidence="1" id="KW-1133">Transmembrane helix</keyword>
<keyword evidence="1" id="KW-0472">Membrane</keyword>
<sequence>MKANTPTRADGIAALLIVLYILLLAAIPALRPVAEVKALFSEEGPFEMLSIVSWIVAAVVMLAAFREEKRGALLFGLLFVLFAAREADWHKKFTADSLLKSNYYRHTEAPLMEKLLAFAVALAFIALVLYVGFVIARFLLARGGWRTRGGLWLLAGTALVVLGKLLDRAPAELALAGHALSESVGLYAGVFEEGLEMIHPLILAWSLWLCRGLPLFGRAGFSRR</sequence>
<comment type="caution">
    <text evidence="2">The sequence shown here is derived from an EMBL/GenBank/DDBJ whole genome shotgun (WGS) entry which is preliminary data.</text>
</comment>
<evidence type="ECO:0000313" key="2">
    <source>
        <dbReference type="EMBL" id="GIZ50912.1"/>
    </source>
</evidence>
<proteinExistence type="predicted"/>
<accession>A0ABQ4Q1H7</accession>
<dbReference type="EMBL" id="BPMK01000003">
    <property type="protein sequence ID" value="GIZ50912.1"/>
    <property type="molecule type" value="Genomic_DNA"/>
</dbReference>
<protein>
    <submittedName>
        <fullName evidence="2">Uncharacterized protein</fullName>
    </submittedName>
</protein>
<feature type="transmembrane region" description="Helical" evidence="1">
    <location>
        <begin position="115"/>
        <end position="140"/>
    </location>
</feature>
<feature type="transmembrane region" description="Helical" evidence="1">
    <location>
        <begin position="46"/>
        <end position="65"/>
    </location>
</feature>
<organism evidence="2 3">
    <name type="scientific">Noviherbaspirillum aridicola</name>
    <dbReference type="NCBI Taxonomy" id="2849687"/>
    <lineage>
        <taxon>Bacteria</taxon>
        <taxon>Pseudomonadati</taxon>
        <taxon>Pseudomonadota</taxon>
        <taxon>Betaproteobacteria</taxon>
        <taxon>Burkholderiales</taxon>
        <taxon>Oxalobacteraceae</taxon>
        <taxon>Noviherbaspirillum</taxon>
    </lineage>
</organism>
<feature type="transmembrane region" description="Helical" evidence="1">
    <location>
        <begin position="72"/>
        <end position="89"/>
    </location>
</feature>
<reference evidence="2 3" key="1">
    <citation type="journal article" date="2022" name="Int. J. Syst. Evol. Microbiol.">
        <title>Noviherbaspirillum aridicola sp. nov., isolated from an arid soil in Pakistan.</title>
        <authorList>
            <person name="Khan I.U."/>
            <person name="Saqib M."/>
            <person name="Amin A."/>
            <person name="Hussain F."/>
            <person name="Li L."/>
            <person name="Liu Y.H."/>
            <person name="Fang B.Z."/>
            <person name="Ahmed I."/>
            <person name="Li W.J."/>
        </authorList>
    </citation>
    <scope>NUCLEOTIDE SEQUENCE [LARGE SCALE GENOMIC DNA]</scope>
    <source>
        <strain evidence="2 3">NCCP-691</strain>
    </source>
</reference>